<evidence type="ECO:0000256" key="3">
    <source>
        <dbReference type="ARBA" id="ARBA00038858"/>
    </source>
</evidence>
<gene>
    <name evidence="7" type="ORF">U472_14570</name>
</gene>
<reference evidence="7 8" key="2">
    <citation type="submission" date="2016-08" db="EMBL/GenBank/DDBJ databases">
        <title>Orenia metallireducens sp. nov. strain Z6, a Novel Metal-reducing Firmicute from the Deep Subsurface.</title>
        <authorList>
            <person name="Maxim B.I."/>
            <person name="Kenneth K."/>
            <person name="Flynn T.M."/>
            <person name="Oloughlin E.J."/>
            <person name="Locke R.A."/>
            <person name="Weber J.R."/>
            <person name="Egan S.M."/>
            <person name="Mackie R.I."/>
            <person name="Cann I.K."/>
        </authorList>
    </citation>
    <scope>NUCLEOTIDE SEQUENCE [LARGE SCALE GENOMIC DNA]</scope>
    <source>
        <strain evidence="7 8">Z6</strain>
    </source>
</reference>
<dbReference type="InterPro" id="IPR003331">
    <property type="entry name" value="UDP_GlcNAc_Epimerase_2_dom"/>
</dbReference>
<keyword evidence="8" id="KW-1185">Reference proteome</keyword>
<dbReference type="SUPFAM" id="SSF53756">
    <property type="entry name" value="UDP-Glycosyltransferase/glycogen phosphorylase"/>
    <property type="match status" value="1"/>
</dbReference>
<comment type="caution">
    <text evidence="7">The sequence shown here is derived from an EMBL/GenBank/DDBJ whole genome shotgun (WGS) entry which is preliminary data.</text>
</comment>
<dbReference type="AlphaFoldDB" id="A0A1C0A5Y8"/>
<dbReference type="PANTHER" id="PTHR43174:SF2">
    <property type="entry name" value="UDP-N-ACETYLGLUCOSAMINE 2-EPIMERASE"/>
    <property type="match status" value="1"/>
</dbReference>
<dbReference type="OrthoDB" id="9803238at2"/>
<evidence type="ECO:0000313" key="7">
    <source>
        <dbReference type="EMBL" id="OCL25555.1"/>
    </source>
</evidence>
<dbReference type="CDD" id="cd03786">
    <property type="entry name" value="GTB_UDP-GlcNAc_2-Epimerase"/>
    <property type="match status" value="1"/>
</dbReference>
<evidence type="ECO:0000256" key="2">
    <source>
        <dbReference type="ARBA" id="ARBA00038209"/>
    </source>
</evidence>
<feature type="domain" description="UDP-N-acetylglucosamine 2-epimerase" evidence="6">
    <location>
        <begin position="24"/>
        <end position="367"/>
    </location>
</feature>
<accession>A0A1C0A5Y8</accession>
<dbReference type="EC" id="5.1.3.14" evidence="3"/>
<dbReference type="FunFam" id="3.40.50.2000:FF:000043">
    <property type="entry name" value="UDP-N-acetylglucosamine 2-epimerase"/>
    <property type="match status" value="1"/>
</dbReference>
<evidence type="ECO:0000313" key="8">
    <source>
        <dbReference type="Proteomes" id="UP000093514"/>
    </source>
</evidence>
<evidence type="ECO:0000256" key="5">
    <source>
        <dbReference type="RuleBase" id="RU003513"/>
    </source>
</evidence>
<evidence type="ECO:0000256" key="4">
    <source>
        <dbReference type="ARBA" id="ARBA00079400"/>
    </source>
</evidence>
<dbReference type="Proteomes" id="UP000093514">
    <property type="component" value="Unassembled WGS sequence"/>
</dbReference>
<keyword evidence="1 5" id="KW-0413">Isomerase</keyword>
<proteinExistence type="inferred from homology"/>
<dbReference type="InterPro" id="IPR029767">
    <property type="entry name" value="WecB-like"/>
</dbReference>
<dbReference type="PANTHER" id="PTHR43174">
    <property type="entry name" value="UDP-N-ACETYLGLUCOSAMINE 2-EPIMERASE"/>
    <property type="match status" value="1"/>
</dbReference>
<name>A0A1C0A5Y8_9FIRM</name>
<protein>
    <recommendedName>
        <fullName evidence="3">UDP-N-acetylglucosamine 2-epimerase (non-hydrolyzing)</fullName>
        <ecNumber evidence="3">5.1.3.14</ecNumber>
    </recommendedName>
    <alternativeName>
        <fullName evidence="4">UDP-GlcNAc-2-epimerase</fullName>
    </alternativeName>
</protein>
<dbReference type="Pfam" id="PF02350">
    <property type="entry name" value="Epimerase_2"/>
    <property type="match status" value="1"/>
</dbReference>
<comment type="similarity">
    <text evidence="2 5">Belongs to the UDP-N-acetylglucosamine 2-epimerase family.</text>
</comment>
<dbReference type="Gene3D" id="3.40.50.2000">
    <property type="entry name" value="Glycogen Phosphorylase B"/>
    <property type="match status" value="2"/>
</dbReference>
<reference evidence="8" key="1">
    <citation type="submission" date="2016-07" db="EMBL/GenBank/DDBJ databases">
        <authorList>
            <person name="Florea S."/>
            <person name="Webb J.S."/>
            <person name="Jaromczyk J."/>
            <person name="Schardl C.L."/>
        </authorList>
    </citation>
    <scope>NUCLEOTIDE SEQUENCE [LARGE SCALE GENOMIC DNA]</scope>
    <source>
        <strain evidence="8">Z6</strain>
    </source>
</reference>
<dbReference type="GO" id="GO:0008761">
    <property type="term" value="F:UDP-N-acetylglucosamine 2-epimerase activity"/>
    <property type="evidence" value="ECO:0007669"/>
    <property type="project" value="UniProtKB-EC"/>
</dbReference>
<sequence>MNKLKVMSIFGTRPEAIKMAPVVKELENREEIESIVTVTAQHREMLDQVLDLFNIRVDYDLDIMKAGQILSDITTGILKGLEEILIKERPDLVLVHGDTTTSFVAALVSFYQQIPIAHIEAGLRSYDRYSPYPEEINRHLIGVLANFHFAPTYKAKENLLRENVSEDNIYISGNTVIDSLFNVIEDNYIFDNNQLNKIDFTNKKVILLTTHRRENLAGGIRNIFGAVQELILDNPEVEFIFPVHLNPKVRELATDILGGLERVHLIEPLSYKEFANLMAKVYLIMTDSGGIQEEAPSLGKPVLVLRDTTERPEAIEAGTVKLIGTGKDEIIYVANSLIENEQEYSQMSNAINPYGDGVASRRIVEMILYYFGYRQDKLEEFIGEEERILEMNP</sequence>
<evidence type="ECO:0000256" key="1">
    <source>
        <dbReference type="ARBA" id="ARBA00023235"/>
    </source>
</evidence>
<evidence type="ECO:0000259" key="6">
    <source>
        <dbReference type="Pfam" id="PF02350"/>
    </source>
</evidence>
<organism evidence="7 8">
    <name type="scientific">Orenia metallireducens</name>
    <dbReference type="NCBI Taxonomy" id="1413210"/>
    <lineage>
        <taxon>Bacteria</taxon>
        <taxon>Bacillati</taxon>
        <taxon>Bacillota</taxon>
        <taxon>Clostridia</taxon>
        <taxon>Halanaerobiales</taxon>
        <taxon>Halobacteroidaceae</taxon>
        <taxon>Orenia</taxon>
    </lineage>
</organism>
<dbReference type="RefSeq" id="WP_068719467.1">
    <property type="nucleotide sequence ID" value="NZ_LWDV01000010.1"/>
</dbReference>
<dbReference type="NCBIfam" id="TIGR00236">
    <property type="entry name" value="wecB"/>
    <property type="match status" value="1"/>
</dbReference>
<dbReference type="EMBL" id="LWDV01000010">
    <property type="protein sequence ID" value="OCL25555.1"/>
    <property type="molecule type" value="Genomic_DNA"/>
</dbReference>